<feature type="region of interest" description="Disordered" evidence="1">
    <location>
        <begin position="94"/>
        <end position="116"/>
    </location>
</feature>
<feature type="transmembrane region" description="Helical" evidence="2">
    <location>
        <begin position="15"/>
        <end position="34"/>
    </location>
</feature>
<organism evidence="3">
    <name type="scientific">marine metagenome</name>
    <dbReference type="NCBI Taxonomy" id="408172"/>
    <lineage>
        <taxon>unclassified sequences</taxon>
        <taxon>metagenomes</taxon>
        <taxon>ecological metagenomes</taxon>
    </lineage>
</organism>
<reference evidence="3" key="1">
    <citation type="submission" date="2018-05" db="EMBL/GenBank/DDBJ databases">
        <authorList>
            <person name="Lanie J.A."/>
            <person name="Ng W.-L."/>
            <person name="Kazmierczak K.M."/>
            <person name="Andrzejewski T.M."/>
            <person name="Davidsen T.M."/>
            <person name="Wayne K.J."/>
            <person name="Tettelin H."/>
            <person name="Glass J.I."/>
            <person name="Rusch D."/>
            <person name="Podicherti R."/>
            <person name="Tsui H.-C.T."/>
            <person name="Winkler M.E."/>
        </authorList>
    </citation>
    <scope>NUCLEOTIDE SEQUENCE</scope>
</reference>
<gene>
    <name evidence="3" type="ORF">METZ01_LOCUS406376</name>
</gene>
<sequence>MNGLRIFVREIHHRSLWQVLLSFLMFSAVSIEIADVLTDRVGLPDWTTAMVIVVLSIGLPIVVATAYIQGGLQKAPPQPAPVLADGPEPTSGIPLDTPIVDSTQQQRDPGISSAVSTRSRSKWGGLFTWKNVLLGTLGSFTLLGFSIFGYFVLWSSGIGPMGNLVAQGVFEEGELILLSSFEDQTGSGLGDVVTEALRVDLQESAVVNLL</sequence>
<keyword evidence="2" id="KW-0472">Membrane</keyword>
<feature type="compositionally biased region" description="Polar residues" evidence="1">
    <location>
        <begin position="100"/>
        <end position="116"/>
    </location>
</feature>
<proteinExistence type="predicted"/>
<protein>
    <submittedName>
        <fullName evidence="3">Uncharacterized protein</fullName>
    </submittedName>
</protein>
<feature type="transmembrane region" description="Helical" evidence="2">
    <location>
        <begin position="46"/>
        <end position="68"/>
    </location>
</feature>
<accession>A0A382W3W8</accession>
<dbReference type="AlphaFoldDB" id="A0A382W3W8"/>
<keyword evidence="2" id="KW-1133">Transmembrane helix</keyword>
<evidence type="ECO:0000313" key="3">
    <source>
        <dbReference type="EMBL" id="SVD53522.1"/>
    </source>
</evidence>
<keyword evidence="2" id="KW-0812">Transmembrane</keyword>
<dbReference type="EMBL" id="UINC01156867">
    <property type="protein sequence ID" value="SVD53522.1"/>
    <property type="molecule type" value="Genomic_DNA"/>
</dbReference>
<feature type="transmembrane region" description="Helical" evidence="2">
    <location>
        <begin position="132"/>
        <end position="153"/>
    </location>
</feature>
<name>A0A382W3W8_9ZZZZ</name>
<feature type="non-terminal residue" evidence="3">
    <location>
        <position position="210"/>
    </location>
</feature>
<evidence type="ECO:0000256" key="1">
    <source>
        <dbReference type="SAM" id="MobiDB-lite"/>
    </source>
</evidence>
<evidence type="ECO:0000256" key="2">
    <source>
        <dbReference type="SAM" id="Phobius"/>
    </source>
</evidence>